<evidence type="ECO:0000256" key="9">
    <source>
        <dbReference type="ARBA" id="ARBA00023136"/>
    </source>
</evidence>
<dbReference type="Gene3D" id="1.20.1730.10">
    <property type="entry name" value="Sodium/glucose cotransporter"/>
    <property type="match status" value="1"/>
</dbReference>
<organism evidence="13 14">
    <name type="scientific">Cytophaga hutchinsonii (strain ATCC 33406 / DSM 1761 / CIP 103989 / NBRC 15051 / NCIMB 9469 / D465)</name>
    <dbReference type="NCBI Taxonomy" id="269798"/>
    <lineage>
        <taxon>Bacteria</taxon>
        <taxon>Pseudomonadati</taxon>
        <taxon>Bacteroidota</taxon>
        <taxon>Cytophagia</taxon>
        <taxon>Cytophagales</taxon>
        <taxon>Cytophagaceae</taxon>
        <taxon>Cytophaga</taxon>
    </lineage>
</organism>
<evidence type="ECO:0000256" key="5">
    <source>
        <dbReference type="ARBA" id="ARBA00022692"/>
    </source>
</evidence>
<dbReference type="Pfam" id="PF00474">
    <property type="entry name" value="SSF"/>
    <property type="match status" value="1"/>
</dbReference>
<feature type="transmembrane region" description="Helical" evidence="12">
    <location>
        <begin position="74"/>
        <end position="96"/>
    </location>
</feature>
<feature type="transmembrane region" description="Helical" evidence="12">
    <location>
        <begin position="233"/>
        <end position="251"/>
    </location>
</feature>
<dbReference type="GO" id="GO:0006814">
    <property type="term" value="P:sodium ion transport"/>
    <property type="evidence" value="ECO:0007669"/>
    <property type="project" value="UniProtKB-KW"/>
</dbReference>
<dbReference type="PANTHER" id="PTHR42985">
    <property type="entry name" value="SODIUM-COUPLED MONOCARBOXYLATE TRANSPORTER"/>
    <property type="match status" value="1"/>
</dbReference>
<dbReference type="GO" id="GO:0005886">
    <property type="term" value="C:plasma membrane"/>
    <property type="evidence" value="ECO:0007669"/>
    <property type="project" value="UniProtKB-SubCell"/>
</dbReference>
<dbReference type="InterPro" id="IPR038377">
    <property type="entry name" value="Na/Glc_symporter_sf"/>
</dbReference>
<keyword evidence="3" id="KW-0813">Transport</keyword>
<feature type="transmembrane region" description="Helical" evidence="12">
    <location>
        <begin position="43"/>
        <end position="62"/>
    </location>
</feature>
<keyword evidence="8" id="KW-0406">Ion transport</keyword>
<dbReference type="AlphaFoldDB" id="A0A6N4SPQ4"/>
<comment type="similarity">
    <text evidence="2 11">Belongs to the sodium:solute symporter (SSF) (TC 2.A.21) family.</text>
</comment>
<comment type="subcellular location">
    <subcellularLocation>
        <location evidence="1">Cell membrane</location>
        <topology evidence="1">Multi-pass membrane protein</topology>
    </subcellularLocation>
</comment>
<evidence type="ECO:0000256" key="7">
    <source>
        <dbReference type="ARBA" id="ARBA00023053"/>
    </source>
</evidence>
<evidence type="ECO:0000256" key="1">
    <source>
        <dbReference type="ARBA" id="ARBA00004651"/>
    </source>
</evidence>
<sequence>MTAQLIITILGVYFAALLLIAWFTSRNADSDAFFTGNNQSAWYLVAFGMIGTSVSGVTFISVPGQVAAQGFSYFQLILGNMFGYFVVAAVLMPIYYKSNMVSIYTFLEERFGFWSYKTGSAFFLLSRTIGSSLRLYLAAEVLHTFLFRELGVSFIVTVGVTILLIWVYTFKGGVKTIIWTDTFQTFFLVGAVIISVVVISNQLGWGTVEMIKEVDASKYSTIFHFEDIKSPQYFWKQFISGIFMTIVLTGLDQDLMQKNLTCKNLGEAQKNMYWFSVILVAVNFLFLTLGALLYIYADQKGIAVPAQSDFFYPILALKYLGVIAGVFFLLGITASSYASSDSALTALTTAFCIDFLNFNKGNVVNKNRTRTYVHIGFSMLFFVIIVLFKEFNEGTTVIKTVLKAAAYTYGPLLGMFAFGIFSKHRTVTDRWVPVVCIVSPLLTFLVVLFIKEVLGYQTAFEDLLINGAITIIGLLCISHAPKQRDAFS</sequence>
<proteinExistence type="inferred from homology"/>
<evidence type="ECO:0000256" key="10">
    <source>
        <dbReference type="ARBA" id="ARBA00023201"/>
    </source>
</evidence>
<dbReference type="RefSeq" id="WP_011584439.1">
    <property type="nucleotide sequence ID" value="NC_008255.1"/>
</dbReference>
<accession>A0A6N4SPQ4</accession>
<feature type="transmembrane region" description="Helical" evidence="12">
    <location>
        <begin position="463"/>
        <end position="480"/>
    </location>
</feature>
<gene>
    <name evidence="13" type="ordered locus">CHU_1047</name>
</gene>
<evidence type="ECO:0000256" key="8">
    <source>
        <dbReference type="ARBA" id="ARBA00023065"/>
    </source>
</evidence>
<keyword evidence="7" id="KW-0915">Sodium</keyword>
<name>A0A6N4SPQ4_CYTH3</name>
<dbReference type="CDD" id="cd10326">
    <property type="entry name" value="SLC5sbd_NIS-like"/>
    <property type="match status" value="1"/>
</dbReference>
<feature type="transmembrane region" description="Helical" evidence="12">
    <location>
        <begin position="150"/>
        <end position="170"/>
    </location>
</feature>
<evidence type="ECO:0000256" key="6">
    <source>
        <dbReference type="ARBA" id="ARBA00022989"/>
    </source>
</evidence>
<evidence type="ECO:0000256" key="12">
    <source>
        <dbReference type="SAM" id="Phobius"/>
    </source>
</evidence>
<protein>
    <submittedName>
        <fullName evidence="13">Sodium/solute symporter</fullName>
    </submittedName>
</protein>
<keyword evidence="6 12" id="KW-1133">Transmembrane helix</keyword>
<keyword evidence="4" id="KW-1003">Cell membrane</keyword>
<feature type="transmembrane region" description="Helical" evidence="12">
    <location>
        <begin position="400"/>
        <end position="419"/>
    </location>
</feature>
<dbReference type="KEGG" id="chu:CHU_1047"/>
<keyword evidence="14" id="KW-1185">Reference proteome</keyword>
<keyword evidence="10" id="KW-0739">Sodium transport</keyword>
<feature type="transmembrane region" description="Helical" evidence="12">
    <location>
        <begin position="371"/>
        <end position="388"/>
    </location>
</feature>
<evidence type="ECO:0000256" key="2">
    <source>
        <dbReference type="ARBA" id="ARBA00006434"/>
    </source>
</evidence>
<reference evidence="13 14" key="1">
    <citation type="journal article" date="2007" name="Appl. Environ. Microbiol.">
        <title>Genome sequence of the cellulolytic gliding bacterium Cytophaga hutchinsonii.</title>
        <authorList>
            <person name="Xie G."/>
            <person name="Bruce D.C."/>
            <person name="Challacombe J.F."/>
            <person name="Chertkov O."/>
            <person name="Detter J.C."/>
            <person name="Gilna P."/>
            <person name="Han C.S."/>
            <person name="Lucas S."/>
            <person name="Misra M."/>
            <person name="Myers G.L."/>
            <person name="Richardson P."/>
            <person name="Tapia R."/>
            <person name="Thayer N."/>
            <person name="Thompson L.S."/>
            <person name="Brettin T.S."/>
            <person name="Henrissat B."/>
            <person name="Wilson D.B."/>
            <person name="McBride M.J."/>
        </authorList>
    </citation>
    <scope>NUCLEOTIDE SEQUENCE [LARGE SCALE GENOMIC DNA]</scope>
    <source>
        <strain evidence="14">ATCC 33406 / DSM 1761 / CIP 103989 / NBRC 15051 / NCIMB 9469 / D465</strain>
    </source>
</reference>
<evidence type="ECO:0000313" key="14">
    <source>
        <dbReference type="Proteomes" id="UP000001822"/>
    </source>
</evidence>
<feature type="transmembrane region" description="Helical" evidence="12">
    <location>
        <begin position="431"/>
        <end position="451"/>
    </location>
</feature>
<dbReference type="InterPro" id="IPR051163">
    <property type="entry name" value="Sodium:Solute_Symporter_SSF"/>
</dbReference>
<evidence type="ECO:0000256" key="11">
    <source>
        <dbReference type="RuleBase" id="RU362091"/>
    </source>
</evidence>
<dbReference type="PANTHER" id="PTHR42985:SF47">
    <property type="entry name" value="INTEGRAL MEMBRANE TRANSPORT PROTEIN"/>
    <property type="match status" value="1"/>
</dbReference>
<evidence type="ECO:0000256" key="4">
    <source>
        <dbReference type="ARBA" id="ARBA00022475"/>
    </source>
</evidence>
<feature type="transmembrane region" description="Helical" evidence="12">
    <location>
        <begin position="271"/>
        <end position="297"/>
    </location>
</feature>
<feature type="transmembrane region" description="Helical" evidence="12">
    <location>
        <begin position="309"/>
        <end position="330"/>
    </location>
</feature>
<evidence type="ECO:0000313" key="13">
    <source>
        <dbReference type="EMBL" id="ABG58324.1"/>
    </source>
</evidence>
<dbReference type="Proteomes" id="UP000001822">
    <property type="component" value="Chromosome"/>
</dbReference>
<dbReference type="InterPro" id="IPR001734">
    <property type="entry name" value="Na/solute_symporter"/>
</dbReference>
<feature type="transmembrane region" description="Helical" evidence="12">
    <location>
        <begin position="5"/>
        <end position="23"/>
    </location>
</feature>
<keyword evidence="5 12" id="KW-0812">Transmembrane</keyword>
<keyword evidence="9 12" id="KW-0472">Membrane</keyword>
<evidence type="ECO:0000256" key="3">
    <source>
        <dbReference type="ARBA" id="ARBA00022448"/>
    </source>
</evidence>
<dbReference type="GO" id="GO:0015293">
    <property type="term" value="F:symporter activity"/>
    <property type="evidence" value="ECO:0007669"/>
    <property type="project" value="TreeGrafter"/>
</dbReference>
<dbReference type="OrthoDB" id="891563at2"/>
<dbReference type="PROSITE" id="PS50283">
    <property type="entry name" value="NA_SOLUT_SYMP_3"/>
    <property type="match status" value="1"/>
</dbReference>
<feature type="transmembrane region" description="Helical" evidence="12">
    <location>
        <begin position="182"/>
        <end position="203"/>
    </location>
</feature>
<dbReference type="EMBL" id="CP000383">
    <property type="protein sequence ID" value="ABG58324.1"/>
    <property type="molecule type" value="Genomic_DNA"/>
</dbReference>